<dbReference type="EnsemblMetazoa" id="G8224.1">
    <property type="protein sequence ID" value="G8224.1:cds"/>
    <property type="gene ID" value="G8224"/>
</dbReference>
<sequence>MDRPPLIPLLHNTDPRSACESEQHMIDASQDVEKGSSACISLLQEYSKVAKGRQSREQSVKVKSCKRKLFDENSDKESMSKKILLLLPDHPTLTEYPKYRRRVKARPDYKSLSQSYEQALTKLQLAVSKRHRELKETESLSYTYSKMLRLPILIVCMFVCLLVTLESTEASWGGHVFNYRKRLNNYPRGLRAKTSLMHKRLRNQETAYYKDFNPWAPSAAR</sequence>
<accession>A0A8W8NNB8</accession>
<protein>
    <submittedName>
        <fullName evidence="1">Uncharacterized protein</fullName>
    </submittedName>
</protein>
<evidence type="ECO:0000313" key="2">
    <source>
        <dbReference type="Proteomes" id="UP000005408"/>
    </source>
</evidence>
<reference evidence="1" key="1">
    <citation type="submission" date="2022-08" db="UniProtKB">
        <authorList>
            <consortium name="EnsemblMetazoa"/>
        </authorList>
    </citation>
    <scope>IDENTIFICATION</scope>
    <source>
        <strain evidence="1">05x7-T-G4-1.051#20</strain>
    </source>
</reference>
<organism evidence="1 2">
    <name type="scientific">Magallana gigas</name>
    <name type="common">Pacific oyster</name>
    <name type="synonym">Crassostrea gigas</name>
    <dbReference type="NCBI Taxonomy" id="29159"/>
    <lineage>
        <taxon>Eukaryota</taxon>
        <taxon>Metazoa</taxon>
        <taxon>Spiralia</taxon>
        <taxon>Lophotrochozoa</taxon>
        <taxon>Mollusca</taxon>
        <taxon>Bivalvia</taxon>
        <taxon>Autobranchia</taxon>
        <taxon>Pteriomorphia</taxon>
        <taxon>Ostreida</taxon>
        <taxon>Ostreoidea</taxon>
        <taxon>Ostreidae</taxon>
        <taxon>Magallana</taxon>
    </lineage>
</organism>
<evidence type="ECO:0000313" key="1">
    <source>
        <dbReference type="EnsemblMetazoa" id="G8224.1:cds"/>
    </source>
</evidence>
<dbReference type="Proteomes" id="UP000005408">
    <property type="component" value="Unassembled WGS sequence"/>
</dbReference>
<dbReference type="AlphaFoldDB" id="A0A8W8NNB8"/>
<name>A0A8W8NNB8_MAGGI</name>
<proteinExistence type="predicted"/>
<keyword evidence="2" id="KW-1185">Reference proteome</keyword>